<dbReference type="PROSITE" id="PS50297">
    <property type="entry name" value="ANK_REP_REGION"/>
    <property type="match status" value="11"/>
</dbReference>
<dbReference type="InterPro" id="IPR002110">
    <property type="entry name" value="Ankyrin_rpt"/>
</dbReference>
<evidence type="ECO:0000256" key="3">
    <source>
        <dbReference type="PROSITE-ProRule" id="PRU00023"/>
    </source>
</evidence>
<dbReference type="SUPFAM" id="SSF48403">
    <property type="entry name" value="Ankyrin repeat"/>
    <property type="match status" value="2"/>
</dbReference>
<dbReference type="Proteomes" id="UP000596742">
    <property type="component" value="Unassembled WGS sequence"/>
</dbReference>
<feature type="repeat" description="ANK" evidence="3">
    <location>
        <begin position="776"/>
        <end position="808"/>
    </location>
</feature>
<feature type="repeat" description="ANK" evidence="3">
    <location>
        <begin position="875"/>
        <end position="907"/>
    </location>
</feature>
<evidence type="ECO:0000256" key="1">
    <source>
        <dbReference type="ARBA" id="ARBA00022737"/>
    </source>
</evidence>
<proteinExistence type="predicted"/>
<keyword evidence="1" id="KW-0677">Repeat</keyword>
<feature type="repeat" description="ANK" evidence="3">
    <location>
        <begin position="710"/>
        <end position="742"/>
    </location>
</feature>
<dbReference type="PANTHER" id="PTHR24198:SF165">
    <property type="entry name" value="ANKYRIN REPEAT-CONTAINING PROTEIN-RELATED"/>
    <property type="match status" value="1"/>
</dbReference>
<feature type="domain" description="DZIP3-like HEPN" evidence="4">
    <location>
        <begin position="37"/>
        <end position="183"/>
    </location>
</feature>
<dbReference type="Pfam" id="PF20720">
    <property type="entry name" value="nSTAND3"/>
    <property type="match status" value="1"/>
</dbReference>
<feature type="repeat" description="ANK" evidence="3">
    <location>
        <begin position="941"/>
        <end position="973"/>
    </location>
</feature>
<dbReference type="SUPFAM" id="SSF52540">
    <property type="entry name" value="P-loop containing nucleoside triphosphate hydrolases"/>
    <property type="match status" value="1"/>
</dbReference>
<evidence type="ECO:0008006" key="8">
    <source>
        <dbReference type="Google" id="ProtNLM"/>
    </source>
</evidence>
<dbReference type="InterPro" id="IPR027417">
    <property type="entry name" value="P-loop_NTPase"/>
</dbReference>
<organism evidence="6 7">
    <name type="scientific">Mytilus galloprovincialis</name>
    <name type="common">Mediterranean mussel</name>
    <dbReference type="NCBI Taxonomy" id="29158"/>
    <lineage>
        <taxon>Eukaryota</taxon>
        <taxon>Metazoa</taxon>
        <taxon>Spiralia</taxon>
        <taxon>Lophotrochozoa</taxon>
        <taxon>Mollusca</taxon>
        <taxon>Bivalvia</taxon>
        <taxon>Autobranchia</taxon>
        <taxon>Pteriomorphia</taxon>
        <taxon>Mytilida</taxon>
        <taxon>Mytiloidea</taxon>
        <taxon>Mytilidae</taxon>
        <taxon>Mytilinae</taxon>
        <taxon>Mytilus</taxon>
    </lineage>
</organism>
<evidence type="ECO:0000313" key="7">
    <source>
        <dbReference type="Proteomes" id="UP000596742"/>
    </source>
</evidence>
<accession>A0A8B6E7E6</accession>
<evidence type="ECO:0000259" key="5">
    <source>
        <dbReference type="Pfam" id="PF20720"/>
    </source>
</evidence>
<feature type="repeat" description="ANK" evidence="3">
    <location>
        <begin position="1074"/>
        <end position="1101"/>
    </location>
</feature>
<dbReference type="Pfam" id="PF00023">
    <property type="entry name" value="Ank"/>
    <property type="match status" value="2"/>
</dbReference>
<sequence>MATNMTKEEDNFLRIVYLNYRVGTTALRRYFDSVHPNLQSDLSSPSNKAILADLHKPPRGQRKVLYQEQWNTLYPSSGSPVVSSADLDVTLMVCLLRNLPPYVAPPASGFDALPLSNDSSHGAHISRIKYYKNFIVSHSKDGKLSDTVCNRIWSDLEMAIHGLGNQQDVKDASDAKSKFLDYNALNELVNVTFSIRRNLERLNVYGNEQAVQSLKMKKLESAVENMGKEKEEHSYLKEKIRKMETEQDEVIPKNIRDQIENEITEWEIKDNMFVSTRASEYVLECLQTNSCLTLTAPSGVGKSFIARHTALVLQKEGYKIIPVRKQDDIRDYYQPGKQTVFIIDDICGNFTANQQQIENWQQLLPVIKTIIADKCCKIIVSCRLQVYRDDKFNILEPFKTCECNLMSDKLCLTTEEKDNMARMYIDSSLKDLERLSQHSEFFPLLCSLYDVEKHGGVKDFFQNPFMVYQNELDSLRRCGVEGKNKICSLALIVLFNNHLTDKWLKGKVTKKQRQILEDTCEACGLNRSTSKAELNESLHTLEGTFVHKENGKHKTVHDKLFDFLAHYFGKKMVECLIDHGESDLVHERFMWRKSPDDKNSNIDFIIEIPDDYFELYLERFIKDWLAGTVRVAFENNNMKIPSFRQQLLQHLKQLDKSQQETLASANDTVLPKEHAGSGDTPLIRACYYGHTDMVQWMFQNDVVVNQCRDDGVTGLYMASQEGHTDIVKLLLERNPNIVICQNDGCSPLNIASQNGHTEIVKLLLEMNATTDLCDNYGCSPLYMASQEGHTEIVKLLLERNPNVDLCSNEGCSPLYMASQEGHTEIVKLLLERNPNIDLCQKDRGSPLFMASQEGHTEIVKLLLERNPNIDLCDEDGWSPLRQASANGHTEIVRLLLERNPNVDLCSNEGCSPLYMASQNGHTDIVKLLLERNANVDICQNDGCSPLNIASQNGHTEIVKLLLERNPNIDLCNNDGCSPLRQAGQNRHIDIVKLLSEKSLIIDLCDNIYGYSPFMMATKNGHTEIVKLFLERNPNIDLCNKNGCSPLYMASQEGHTEIVKLLLERNPNIDLCDEDGCSPLDKASQNGHTDIIRLLSEKNSKC</sequence>
<dbReference type="PANTHER" id="PTHR24198">
    <property type="entry name" value="ANKYRIN REPEAT AND PROTEIN KINASE DOMAIN-CONTAINING PROTEIN"/>
    <property type="match status" value="1"/>
</dbReference>
<feature type="domain" description="Novel STAND NTPase 3" evidence="5">
    <location>
        <begin position="273"/>
        <end position="423"/>
    </location>
</feature>
<reference evidence="6" key="1">
    <citation type="submission" date="2018-11" db="EMBL/GenBank/DDBJ databases">
        <authorList>
            <person name="Alioto T."/>
            <person name="Alioto T."/>
        </authorList>
    </citation>
    <scope>NUCLEOTIDE SEQUENCE</scope>
</reference>
<feature type="repeat" description="ANK" evidence="3">
    <location>
        <begin position="908"/>
        <end position="940"/>
    </location>
</feature>
<dbReference type="Pfam" id="PF18738">
    <property type="entry name" value="HEPN_DZIP3"/>
    <property type="match status" value="1"/>
</dbReference>
<feature type="repeat" description="ANK" evidence="3">
    <location>
        <begin position="743"/>
        <end position="775"/>
    </location>
</feature>
<dbReference type="OrthoDB" id="7464126at2759"/>
<name>A0A8B6E7E6_MYTGA</name>
<feature type="repeat" description="ANK" evidence="3">
    <location>
        <begin position="809"/>
        <end position="841"/>
    </location>
</feature>
<dbReference type="InterPro" id="IPR036770">
    <property type="entry name" value="Ankyrin_rpt-contain_sf"/>
</dbReference>
<evidence type="ECO:0000259" key="4">
    <source>
        <dbReference type="Pfam" id="PF18738"/>
    </source>
</evidence>
<gene>
    <name evidence="6" type="ORF">MGAL_10B075649</name>
</gene>
<dbReference type="PROSITE" id="PS50088">
    <property type="entry name" value="ANK_REPEAT"/>
    <property type="match status" value="11"/>
</dbReference>
<protein>
    <recommendedName>
        <fullName evidence="8">DZIP3-like HEPN domain-containing protein</fullName>
    </recommendedName>
</protein>
<evidence type="ECO:0000256" key="2">
    <source>
        <dbReference type="ARBA" id="ARBA00023043"/>
    </source>
</evidence>
<dbReference type="EMBL" id="UYJE01004616">
    <property type="protein sequence ID" value="VDI29739.1"/>
    <property type="molecule type" value="Genomic_DNA"/>
</dbReference>
<dbReference type="AlphaFoldDB" id="A0A8B6E7E6"/>
<evidence type="ECO:0000313" key="6">
    <source>
        <dbReference type="EMBL" id="VDI29739.1"/>
    </source>
</evidence>
<dbReference type="InterPro" id="IPR049050">
    <property type="entry name" value="nSTAND3"/>
</dbReference>
<keyword evidence="2 3" id="KW-0040">ANK repeat</keyword>
<dbReference type="InterPro" id="IPR041249">
    <property type="entry name" value="HEPN_DZIP3"/>
</dbReference>
<dbReference type="SMART" id="SM00248">
    <property type="entry name" value="ANK"/>
    <property type="match status" value="13"/>
</dbReference>
<feature type="repeat" description="ANK" evidence="3">
    <location>
        <begin position="1041"/>
        <end position="1073"/>
    </location>
</feature>
<dbReference type="Gene3D" id="1.25.40.20">
    <property type="entry name" value="Ankyrin repeat-containing domain"/>
    <property type="match status" value="4"/>
</dbReference>
<comment type="caution">
    <text evidence="6">The sequence shown here is derived from an EMBL/GenBank/DDBJ whole genome shotgun (WGS) entry which is preliminary data.</text>
</comment>
<dbReference type="Pfam" id="PF12796">
    <property type="entry name" value="Ank_2"/>
    <property type="match status" value="4"/>
</dbReference>
<keyword evidence="7" id="KW-1185">Reference proteome</keyword>
<feature type="repeat" description="ANK" evidence="3">
    <location>
        <begin position="842"/>
        <end position="874"/>
    </location>
</feature>
<feature type="repeat" description="ANK" evidence="3">
    <location>
        <begin position="1008"/>
        <end position="1040"/>
    </location>
</feature>